<dbReference type="SUPFAM" id="SSF55729">
    <property type="entry name" value="Acyl-CoA N-acyltransferases (Nat)"/>
    <property type="match status" value="1"/>
</dbReference>
<keyword evidence="3" id="KW-0808">Transferase</keyword>
<evidence type="ECO:0000313" key="4">
    <source>
        <dbReference type="Proteomes" id="UP000286031"/>
    </source>
</evidence>
<dbReference type="InterPro" id="IPR000182">
    <property type="entry name" value="GNAT_dom"/>
</dbReference>
<proteinExistence type="predicted"/>
<dbReference type="EMBL" id="QSBI01000002">
    <property type="protein sequence ID" value="RGX12909.1"/>
    <property type="molecule type" value="Genomic_DNA"/>
</dbReference>
<sequence length="266" mass="31291">MVRIKSIEEIQNFTCLIRSLRKGLITNFYLNVEKHSIWIEAGEFFVHETPECIFFLHENGNFYHLFFTATSTDSLCAALQKASFCNELLSIDILGAKENVVKDALVNIGFYEYKSLYRMYHIGYPLQYEMEKIADMATIKDIDEIYHILNQDFDPLSEQIPTKGELALAISKKEILIFKAESKIKGLILFELSKLNMYLRFWWVDKMYRNQHIGAFLYHSLMNLAKGTKRQMHWVISTNDNAIKRYKHYGYIAESLYDYVLLNKKV</sequence>
<protein>
    <submittedName>
        <fullName evidence="3">GNAT family N-acetyltransferase</fullName>
    </submittedName>
</protein>
<evidence type="ECO:0000313" key="3">
    <source>
        <dbReference type="EMBL" id="RGX12909.1"/>
    </source>
</evidence>
<dbReference type="Proteomes" id="UP000286031">
    <property type="component" value="Unassembled WGS sequence"/>
</dbReference>
<dbReference type="InterPro" id="IPR016181">
    <property type="entry name" value="Acyl_CoA_acyltransferase"/>
</dbReference>
<comment type="caution">
    <text evidence="3">The sequence shown here is derived from an EMBL/GenBank/DDBJ whole genome shotgun (WGS) entry which is preliminary data.</text>
</comment>
<evidence type="ECO:0000313" key="5">
    <source>
        <dbReference type="Proteomes" id="UP000424805"/>
    </source>
</evidence>
<dbReference type="GO" id="GO:0016747">
    <property type="term" value="F:acyltransferase activity, transferring groups other than amino-acyl groups"/>
    <property type="evidence" value="ECO:0007669"/>
    <property type="project" value="InterPro"/>
</dbReference>
<dbReference type="Proteomes" id="UP000424805">
    <property type="component" value="Unassembled WGS sequence"/>
</dbReference>
<reference evidence="3 4" key="1">
    <citation type="submission" date="2018-08" db="EMBL/GenBank/DDBJ databases">
        <title>A genome reference for cultivated species of the human gut microbiota.</title>
        <authorList>
            <person name="Zou Y."/>
            <person name="Xue W."/>
            <person name="Luo G."/>
        </authorList>
    </citation>
    <scope>NUCLEOTIDE SEQUENCE [LARGE SCALE GENOMIC DNA]</scope>
    <source>
        <strain evidence="3 4">AF04-46</strain>
    </source>
</reference>
<dbReference type="Gene3D" id="3.40.630.30">
    <property type="match status" value="1"/>
</dbReference>
<dbReference type="Pfam" id="PF00583">
    <property type="entry name" value="Acetyltransf_1"/>
    <property type="match status" value="1"/>
</dbReference>
<dbReference type="RefSeq" id="WP_117513634.1">
    <property type="nucleotide sequence ID" value="NZ_CAKJYT010000009.1"/>
</dbReference>
<dbReference type="EMBL" id="VWFP01000044">
    <property type="protein sequence ID" value="KAA4619516.1"/>
    <property type="molecule type" value="Genomic_DNA"/>
</dbReference>
<evidence type="ECO:0000313" key="2">
    <source>
        <dbReference type="EMBL" id="KAA4619516.1"/>
    </source>
</evidence>
<evidence type="ECO:0000259" key="1">
    <source>
        <dbReference type="PROSITE" id="PS51186"/>
    </source>
</evidence>
<feature type="domain" description="N-acetyltransferase" evidence="1">
    <location>
        <begin position="131"/>
        <end position="266"/>
    </location>
</feature>
<accession>A0A413EYB8</accession>
<gene>
    <name evidence="3" type="ORF">DWV35_03165</name>
    <name evidence="2" type="ORF">F3B90_25185</name>
</gene>
<dbReference type="AlphaFoldDB" id="A0A413EYB8"/>
<reference evidence="2 5" key="2">
    <citation type="journal article" date="2019" name="Nat. Med.">
        <title>A library of human gut bacterial isolates paired with longitudinal multiomics data enables mechanistic microbiome research.</title>
        <authorList>
            <person name="Poyet M."/>
            <person name="Groussin M."/>
            <person name="Gibbons S.M."/>
            <person name="Avila-Pacheco J."/>
            <person name="Jiang X."/>
            <person name="Kearney S.M."/>
            <person name="Perrotta A.R."/>
            <person name="Berdy B."/>
            <person name="Zhao S."/>
            <person name="Lieberman T.D."/>
            <person name="Swanson P.K."/>
            <person name="Smith M."/>
            <person name="Roesemann S."/>
            <person name="Alexander J.E."/>
            <person name="Rich S.A."/>
            <person name="Livny J."/>
            <person name="Vlamakis H."/>
            <person name="Clish C."/>
            <person name="Bullock K."/>
            <person name="Deik A."/>
            <person name="Scott J."/>
            <person name="Pierce K.A."/>
            <person name="Xavier R.J."/>
            <person name="Alm E.J."/>
        </authorList>
    </citation>
    <scope>NUCLEOTIDE SEQUENCE [LARGE SCALE GENOMIC DNA]</scope>
    <source>
        <strain evidence="2 5">BIOML-A15</strain>
    </source>
</reference>
<organism evidence="3 4">
    <name type="scientific">Bacteroides ovatus</name>
    <dbReference type="NCBI Taxonomy" id="28116"/>
    <lineage>
        <taxon>Bacteria</taxon>
        <taxon>Pseudomonadati</taxon>
        <taxon>Bacteroidota</taxon>
        <taxon>Bacteroidia</taxon>
        <taxon>Bacteroidales</taxon>
        <taxon>Bacteroidaceae</taxon>
        <taxon>Bacteroides</taxon>
    </lineage>
</organism>
<dbReference type="PROSITE" id="PS51186">
    <property type="entry name" value="GNAT"/>
    <property type="match status" value="1"/>
</dbReference>
<name>A0A413EYB8_BACOV</name>